<sequence>MLIRFVKFADKSSHLKFEKSVPADCGCYDKEGWSCVNARRWIAFGRSVKKQDGGGSFAFQIDVINGRREDQNVSLVACSMIRVILCINTMQSA</sequence>
<keyword evidence="2" id="KW-1185">Reference proteome</keyword>
<dbReference type="AlphaFoldDB" id="A0A976NZ41"/>
<organism evidence="1 2">
    <name type="scientific">Bremia lactucae</name>
    <name type="common">Lettuce downy mildew</name>
    <dbReference type="NCBI Taxonomy" id="4779"/>
    <lineage>
        <taxon>Eukaryota</taxon>
        <taxon>Sar</taxon>
        <taxon>Stramenopiles</taxon>
        <taxon>Oomycota</taxon>
        <taxon>Peronosporomycetes</taxon>
        <taxon>Peronosporales</taxon>
        <taxon>Peronosporaceae</taxon>
        <taxon>Bremia</taxon>
    </lineage>
</organism>
<protein>
    <submittedName>
        <fullName evidence="1">Uncharacterized protein</fullName>
    </submittedName>
</protein>
<evidence type="ECO:0000313" key="1">
    <source>
        <dbReference type="EMBL" id="TDH73419.1"/>
    </source>
</evidence>
<gene>
    <name evidence="1" type="ORF">CCR75_009234</name>
</gene>
<comment type="caution">
    <text evidence="1">The sequence shown here is derived from an EMBL/GenBank/DDBJ whole genome shotgun (WGS) entry which is preliminary data.</text>
</comment>
<proteinExistence type="predicted"/>
<dbReference type="GeneID" id="94352947"/>
<dbReference type="KEGG" id="blac:94352947"/>
<dbReference type="Proteomes" id="UP000294530">
    <property type="component" value="Unassembled WGS sequence"/>
</dbReference>
<reference evidence="1 2" key="1">
    <citation type="journal article" date="2021" name="Genome Biol.">
        <title>AFLAP: assembly-free linkage analysis pipeline using k-mers from genome sequencing data.</title>
        <authorList>
            <person name="Fletcher K."/>
            <person name="Zhang L."/>
            <person name="Gil J."/>
            <person name="Han R."/>
            <person name="Cavanaugh K."/>
            <person name="Michelmore R."/>
        </authorList>
    </citation>
    <scope>NUCLEOTIDE SEQUENCE [LARGE SCALE GENOMIC DNA]</scope>
    <source>
        <strain evidence="1 2">SF5</strain>
    </source>
</reference>
<dbReference type="OrthoDB" id="69725at2759"/>
<evidence type="ECO:0000313" key="2">
    <source>
        <dbReference type="Proteomes" id="UP000294530"/>
    </source>
</evidence>
<accession>A0A976NZ41</accession>
<dbReference type="RefSeq" id="XP_067822917.1">
    <property type="nucleotide sequence ID" value="XM_067967276.1"/>
</dbReference>
<dbReference type="EMBL" id="SHOA02000001">
    <property type="protein sequence ID" value="TDH73419.1"/>
    <property type="molecule type" value="Genomic_DNA"/>
</dbReference>
<name>A0A976NZ41_BRELC</name>